<protein>
    <recommendedName>
        <fullName evidence="2">UPF0125 protein ICMP_458</fullName>
    </recommendedName>
</protein>
<evidence type="ECO:0000313" key="4">
    <source>
        <dbReference type="Proteomes" id="UP000061704"/>
    </source>
</evidence>
<dbReference type="PANTHER" id="PTHR37483:SF1">
    <property type="entry name" value="UPF0125 PROTEIN RATB"/>
    <property type="match status" value="1"/>
</dbReference>
<evidence type="ECO:0000256" key="1">
    <source>
        <dbReference type="ARBA" id="ARBA00010645"/>
    </source>
</evidence>
<dbReference type="InterPro" id="IPR005346">
    <property type="entry name" value="RnfH"/>
</dbReference>
<dbReference type="NCBIfam" id="NF002490">
    <property type="entry name" value="PRK01777.1"/>
    <property type="match status" value="1"/>
</dbReference>
<dbReference type="AlphaFoldDB" id="C5WDA4"/>
<dbReference type="KEGG" id="icp:ICMP_458"/>
<organism evidence="3 4">
    <name type="scientific">Candidatus Ishikawaella capsulata Mpkobe</name>
    <dbReference type="NCBI Taxonomy" id="476281"/>
    <lineage>
        <taxon>Bacteria</taxon>
        <taxon>Pseudomonadati</taxon>
        <taxon>Pseudomonadota</taxon>
        <taxon>Gammaproteobacteria</taxon>
        <taxon>Enterobacterales</taxon>
        <taxon>Enterobacteriaceae</taxon>
        <taxon>Candidatus Ishikawella</taxon>
    </lineage>
</organism>
<dbReference type="STRING" id="476281.ICMP_458"/>
<dbReference type="PANTHER" id="PTHR37483">
    <property type="entry name" value="UPF0125 PROTEIN RATB"/>
    <property type="match status" value="1"/>
</dbReference>
<evidence type="ECO:0000256" key="2">
    <source>
        <dbReference type="HAMAP-Rule" id="MF_00460"/>
    </source>
</evidence>
<evidence type="ECO:0000313" key="3">
    <source>
        <dbReference type="EMBL" id="BAH83310.1"/>
    </source>
</evidence>
<proteinExistence type="inferred from homology"/>
<sequence>MCDILVEVVYALSEKQYISKVKLTKGSIVKDAIQASGILNVHPEINFYTNKFGIYGKLVELNKILSDKDRVEIYRPIISHPRELRYRNYK</sequence>
<dbReference type="InterPro" id="IPR016155">
    <property type="entry name" value="Mopterin_synth/thiamin_S_b"/>
</dbReference>
<dbReference type="RefSeq" id="WP_041069528.1">
    <property type="nucleotide sequence ID" value="NZ_AP010872.1"/>
</dbReference>
<dbReference type="OrthoDB" id="9796575at2"/>
<keyword evidence="4" id="KW-1185">Reference proteome</keyword>
<dbReference type="InterPro" id="IPR037021">
    <property type="entry name" value="RnfH_sf"/>
</dbReference>
<dbReference type="SUPFAM" id="SSF54285">
    <property type="entry name" value="MoaD/ThiS"/>
    <property type="match status" value="1"/>
</dbReference>
<dbReference type="Proteomes" id="UP000061704">
    <property type="component" value="Chromosome"/>
</dbReference>
<reference evidence="3 4" key="1">
    <citation type="journal article" date="2011" name="Genome Biol. Evol.">
        <title>Reductive evolution of bacterial genome in insect gut environment.</title>
        <authorList>
            <person name="Nikoh N."/>
            <person name="Hosokawa T."/>
            <person name="Ohshima K."/>
            <person name="Hattori M."/>
            <person name="Fukatsu T."/>
        </authorList>
    </citation>
    <scope>NUCLEOTIDE SEQUENCE [LARGE SCALE GENOMIC DNA]</scope>
    <source>
        <strain evidence="3 4">Mpkobe</strain>
    </source>
</reference>
<dbReference type="HOGENOM" id="CLU_150721_1_0_6"/>
<dbReference type="HAMAP" id="MF_00460">
    <property type="entry name" value="UPF0125_RnfH"/>
    <property type="match status" value="1"/>
</dbReference>
<dbReference type="Gene3D" id="3.10.20.280">
    <property type="entry name" value="RnfH-like"/>
    <property type="match status" value="1"/>
</dbReference>
<comment type="similarity">
    <text evidence="1 2">Belongs to the UPF0125 (RnfH) family.</text>
</comment>
<name>C5WDA4_9ENTR</name>
<accession>C5WDA4</accession>
<dbReference type="Pfam" id="PF03658">
    <property type="entry name" value="Ub-RnfH"/>
    <property type="match status" value="1"/>
</dbReference>
<gene>
    <name evidence="3" type="primary">yfjF</name>
    <name evidence="3" type="ORF">ICMP_458</name>
</gene>
<dbReference type="EMBL" id="AP010872">
    <property type="protein sequence ID" value="BAH83310.1"/>
    <property type="molecule type" value="Genomic_DNA"/>
</dbReference>